<evidence type="ECO:0000313" key="1">
    <source>
        <dbReference type="EMBL" id="AZN73354.1"/>
    </source>
</evidence>
<dbReference type="RefSeq" id="WP_126012189.1">
    <property type="nucleotide sequence ID" value="NZ_CP032509.1"/>
</dbReference>
<protein>
    <recommendedName>
        <fullName evidence="3">Apea-like HEPN domain-containing protein</fullName>
    </recommendedName>
</protein>
<proteinExistence type="predicted"/>
<name>A0A3S9B916_9HYPH</name>
<dbReference type="Proteomes" id="UP000268192">
    <property type="component" value="Chromosome"/>
</dbReference>
<dbReference type="OrthoDB" id="1550901at2"/>
<gene>
    <name evidence="1" type="ORF">D5400_20520</name>
</gene>
<dbReference type="KEGG" id="abaw:D5400_20520"/>
<evidence type="ECO:0000313" key="2">
    <source>
        <dbReference type="Proteomes" id="UP000268192"/>
    </source>
</evidence>
<organism evidence="1 2">
    <name type="scientific">Georhizobium profundi</name>
    <dbReference type="NCBI Taxonomy" id="2341112"/>
    <lineage>
        <taxon>Bacteria</taxon>
        <taxon>Pseudomonadati</taxon>
        <taxon>Pseudomonadota</taxon>
        <taxon>Alphaproteobacteria</taxon>
        <taxon>Hyphomicrobiales</taxon>
        <taxon>Rhizobiaceae</taxon>
        <taxon>Georhizobium</taxon>
    </lineage>
</organism>
<dbReference type="AlphaFoldDB" id="A0A3S9B916"/>
<reference evidence="1 2" key="1">
    <citation type="submission" date="2018-09" db="EMBL/GenBank/DDBJ databases">
        <title>Marinorhizobium profundi gen. nov., sp. nov., isolated from a deep-sea sediment sample from the New Britain Trench and proposal of Marinorhizobiaceae fam. nov. in the order Rhizobiales of the class Alphaproteobacteria.</title>
        <authorList>
            <person name="Cao J."/>
        </authorList>
    </citation>
    <scope>NUCLEOTIDE SEQUENCE [LARGE SCALE GENOMIC DNA]</scope>
    <source>
        <strain evidence="1 2">WS11</strain>
    </source>
</reference>
<sequence>MDEEARERLRLGLENLMDDRDYLYRLISNIDWDAQLDAVRSVLRQHRQAADRVSANIKDLEEAAQTYDGPYHYHVVDEHVDAMWQSSYSDAAISLSAIGMVVPMIETIFAQAFQALGEKYVAKGMSPPQHKRWTRAEQHPERWNVQRYFATAGVKTDIISGLRQLCEASGVSPFLGPDYMDWMAALFHYRNQMFHGGFEWSIAQRQSFVKLIAERGWERYFFWSTTNGDPWICYLRDDIIDALPERVFAVLGSLGRFTKALPYELMTDSGDEGPTTSEV</sequence>
<evidence type="ECO:0008006" key="3">
    <source>
        <dbReference type="Google" id="ProtNLM"/>
    </source>
</evidence>
<keyword evidence="2" id="KW-1185">Reference proteome</keyword>
<accession>A0A3S9B916</accession>
<dbReference type="EMBL" id="CP032509">
    <property type="protein sequence ID" value="AZN73354.1"/>
    <property type="molecule type" value="Genomic_DNA"/>
</dbReference>